<reference evidence="1 2" key="1">
    <citation type="submission" date="2018-06" db="EMBL/GenBank/DDBJ databases">
        <authorList>
            <consortium name="Pathogen Informatics"/>
            <person name="Doyle S."/>
        </authorList>
    </citation>
    <scope>NUCLEOTIDE SEQUENCE [LARGE SCALE GENOMIC DNA]</scope>
    <source>
        <strain evidence="1 2">NCTC7688</strain>
    </source>
</reference>
<gene>
    <name evidence="1" type="ORF">NCTC7688_00596</name>
</gene>
<dbReference type="SUPFAM" id="SSF54637">
    <property type="entry name" value="Thioesterase/thiol ester dehydrase-isomerase"/>
    <property type="match status" value="1"/>
</dbReference>
<dbReference type="Gene3D" id="3.10.129.10">
    <property type="entry name" value="Hotdog Thioesterase"/>
    <property type="match status" value="1"/>
</dbReference>
<name>A0A380HMC1_STASA</name>
<evidence type="ECO:0000313" key="1">
    <source>
        <dbReference type="EMBL" id="SUM82100.1"/>
    </source>
</evidence>
<dbReference type="EMBL" id="UHED01000001">
    <property type="protein sequence ID" value="SUM82100.1"/>
    <property type="molecule type" value="Genomic_DNA"/>
</dbReference>
<sequence length="157" mass="18190">MTNKLYEYKTHVNEAWVDHNGHMNDAEYNRVFSDATDAWLAFLGLDVQTIETLDYTVFTLENHVMYLKEIKVNEAITATVELFDYDTKRLHVFMTLSDEANDKCATYEVMLMGMNTKLHKPDAFPTDIQKAIDDYAQHASIKKQPKELGHLIGIKRK</sequence>
<proteinExistence type="predicted"/>
<dbReference type="InterPro" id="IPR029069">
    <property type="entry name" value="HotDog_dom_sf"/>
</dbReference>
<protein>
    <submittedName>
        <fullName evidence="1">Putative thioesterase</fullName>
    </submittedName>
</protein>
<dbReference type="Proteomes" id="UP000254707">
    <property type="component" value="Unassembled WGS sequence"/>
</dbReference>
<dbReference type="CDD" id="cd00586">
    <property type="entry name" value="4HBT"/>
    <property type="match status" value="1"/>
</dbReference>
<organism evidence="1 2">
    <name type="scientific">Staphylococcus saprophyticus</name>
    <dbReference type="NCBI Taxonomy" id="29385"/>
    <lineage>
        <taxon>Bacteria</taxon>
        <taxon>Bacillati</taxon>
        <taxon>Bacillota</taxon>
        <taxon>Bacilli</taxon>
        <taxon>Bacillales</taxon>
        <taxon>Staphylococcaceae</taxon>
        <taxon>Staphylococcus</taxon>
    </lineage>
</organism>
<accession>A0A380HMC1</accession>
<evidence type="ECO:0000313" key="2">
    <source>
        <dbReference type="Proteomes" id="UP000254707"/>
    </source>
</evidence>
<dbReference type="Pfam" id="PF13279">
    <property type="entry name" value="4HBT_2"/>
    <property type="match status" value="1"/>
</dbReference>
<dbReference type="AlphaFoldDB" id="A0A380HMC1"/>
<dbReference type="RefSeq" id="WP_069821577.1">
    <property type="nucleotide sequence ID" value="NZ_CAXOKG010000002.1"/>
</dbReference>